<gene>
    <name evidence="2" type="ORF">PHMEG_00027256</name>
</gene>
<evidence type="ECO:0000313" key="2">
    <source>
        <dbReference type="EMBL" id="OWZ01369.1"/>
    </source>
</evidence>
<dbReference type="Proteomes" id="UP000198211">
    <property type="component" value="Unassembled WGS sequence"/>
</dbReference>
<comment type="caution">
    <text evidence="2">The sequence shown here is derived from an EMBL/GenBank/DDBJ whole genome shotgun (WGS) entry which is preliminary data.</text>
</comment>
<name>A0A225V8S4_9STRA</name>
<dbReference type="PANTHER" id="PTHR45660:SF46">
    <property type="entry name" value="HISTONE-LYSINE N-METHYLTRANSFERASE, H3 LYSINE-9 SPECIFIC SUVH6"/>
    <property type="match status" value="1"/>
</dbReference>
<dbReference type="AlphaFoldDB" id="A0A225V8S4"/>
<proteinExistence type="predicted"/>
<reference evidence="3" key="1">
    <citation type="submission" date="2017-03" db="EMBL/GenBank/DDBJ databases">
        <title>Phytopthora megakarya and P. palmivora, two closely related causual agents of cacao black pod achieved similar genome size and gene model numbers by different mechanisms.</title>
        <authorList>
            <person name="Ali S."/>
            <person name="Shao J."/>
            <person name="Larry D.J."/>
            <person name="Kronmiller B."/>
            <person name="Shen D."/>
            <person name="Strem M.D."/>
            <person name="Melnick R.L."/>
            <person name="Guiltinan M.J."/>
            <person name="Tyler B.M."/>
            <person name="Meinhardt L.W."/>
            <person name="Bailey B.A."/>
        </authorList>
    </citation>
    <scope>NUCLEOTIDE SEQUENCE [LARGE SCALE GENOMIC DNA]</scope>
    <source>
        <strain evidence="3">zdho120</strain>
    </source>
</reference>
<evidence type="ECO:0000259" key="1">
    <source>
        <dbReference type="Pfam" id="PF00856"/>
    </source>
</evidence>
<evidence type="ECO:0000313" key="3">
    <source>
        <dbReference type="Proteomes" id="UP000198211"/>
    </source>
</evidence>
<dbReference type="SUPFAM" id="SSF82199">
    <property type="entry name" value="SET domain"/>
    <property type="match status" value="1"/>
</dbReference>
<feature type="domain" description="SET" evidence="1">
    <location>
        <begin position="16"/>
        <end position="108"/>
    </location>
</feature>
<dbReference type="Gene3D" id="2.170.270.10">
    <property type="entry name" value="SET domain"/>
    <property type="match status" value="1"/>
</dbReference>
<accession>A0A225V8S4</accession>
<dbReference type="EMBL" id="NBNE01006906">
    <property type="protein sequence ID" value="OWZ01369.1"/>
    <property type="molecule type" value="Genomic_DNA"/>
</dbReference>
<dbReference type="InterPro" id="IPR001214">
    <property type="entry name" value="SET_dom"/>
</dbReference>
<dbReference type="PANTHER" id="PTHR45660">
    <property type="entry name" value="HISTONE-LYSINE N-METHYLTRANSFERASE SETMAR"/>
    <property type="match status" value="1"/>
</dbReference>
<dbReference type="Pfam" id="PF00856">
    <property type="entry name" value="SET"/>
    <property type="match status" value="1"/>
</dbReference>
<dbReference type="GO" id="GO:0042054">
    <property type="term" value="F:histone methyltransferase activity"/>
    <property type="evidence" value="ECO:0007669"/>
    <property type="project" value="TreeGrafter"/>
</dbReference>
<dbReference type="InterPro" id="IPR046341">
    <property type="entry name" value="SET_dom_sf"/>
</dbReference>
<sequence>MQLICDDTNCSVGVSSPIPKGVYVVEYVGELVLHEDAMVLRRPALPSDLKNEGNLGWPYFQCGNEGRFINHSYIPSYELNEWEWANGARLGIFAATYIPSLQEPTFRYRDKNLKFFACQ</sequence>
<dbReference type="STRING" id="4795.A0A225V8S4"/>
<dbReference type="InterPro" id="IPR051357">
    <property type="entry name" value="H3K9_HMTase_SUVAR3-9"/>
</dbReference>
<organism evidence="2 3">
    <name type="scientific">Phytophthora megakarya</name>
    <dbReference type="NCBI Taxonomy" id="4795"/>
    <lineage>
        <taxon>Eukaryota</taxon>
        <taxon>Sar</taxon>
        <taxon>Stramenopiles</taxon>
        <taxon>Oomycota</taxon>
        <taxon>Peronosporomycetes</taxon>
        <taxon>Peronosporales</taxon>
        <taxon>Peronosporaceae</taxon>
        <taxon>Phytophthora</taxon>
    </lineage>
</organism>
<protein>
    <recommendedName>
        <fullName evidence="1">SET domain-containing protein</fullName>
    </recommendedName>
</protein>
<dbReference type="GO" id="GO:0003690">
    <property type="term" value="F:double-stranded DNA binding"/>
    <property type="evidence" value="ECO:0007669"/>
    <property type="project" value="TreeGrafter"/>
</dbReference>
<keyword evidence="3" id="KW-1185">Reference proteome</keyword>